<dbReference type="InterPro" id="IPR041677">
    <property type="entry name" value="DNA2/NAM7_AAA_11"/>
</dbReference>
<feature type="domain" description="DNA2/NAM7 helicase helicase" evidence="2">
    <location>
        <begin position="146"/>
        <end position="546"/>
    </location>
</feature>
<evidence type="ECO:0000259" key="4">
    <source>
        <dbReference type="Pfam" id="PF25396"/>
    </source>
</evidence>
<gene>
    <name evidence="5" type="primary">Znfx1_1</name>
    <name evidence="5" type="ORF">Anas_09394</name>
</gene>
<evidence type="ECO:0000313" key="6">
    <source>
        <dbReference type="Proteomes" id="UP000326759"/>
    </source>
</evidence>
<dbReference type="GO" id="GO:0031380">
    <property type="term" value="C:nuclear RNA-directed RNA polymerase complex"/>
    <property type="evidence" value="ECO:0007669"/>
    <property type="project" value="TreeGrafter"/>
</dbReference>
<dbReference type="Gene3D" id="3.40.50.300">
    <property type="entry name" value="P-loop containing nucleotide triphosphate hydrolases"/>
    <property type="match status" value="3"/>
</dbReference>
<dbReference type="OrthoDB" id="2423195at2759"/>
<protein>
    <submittedName>
        <fullName evidence="5">NFX1-type zinc finger-containing protein 1</fullName>
    </submittedName>
</protein>
<evidence type="ECO:0000259" key="2">
    <source>
        <dbReference type="Pfam" id="PF13086"/>
    </source>
</evidence>
<feature type="domain" description="DNA2/NAM7 helicase-like C-terminal" evidence="3">
    <location>
        <begin position="559"/>
        <end position="744"/>
    </location>
</feature>
<dbReference type="Pfam" id="PF13086">
    <property type="entry name" value="AAA_11"/>
    <property type="match status" value="1"/>
</dbReference>
<dbReference type="AlphaFoldDB" id="A0A5N5T7D2"/>
<dbReference type="InterPro" id="IPR027417">
    <property type="entry name" value="P-loop_NTPase"/>
</dbReference>
<name>A0A5N5T7D2_9CRUS</name>
<dbReference type="GO" id="GO:0031048">
    <property type="term" value="P:regulatory ncRNA-mediated heterochromatin formation"/>
    <property type="evidence" value="ECO:0007669"/>
    <property type="project" value="TreeGrafter"/>
</dbReference>
<dbReference type="InterPro" id="IPR045055">
    <property type="entry name" value="DNA2/NAM7-like"/>
</dbReference>
<comment type="caution">
    <text evidence="5">The sequence shown here is derived from an EMBL/GenBank/DDBJ whole genome shotgun (WGS) entry which is preliminary data.</text>
</comment>
<feature type="region of interest" description="Disordered" evidence="1">
    <location>
        <begin position="302"/>
        <end position="327"/>
    </location>
</feature>
<feature type="domain" description="ZNFX1" evidence="4">
    <location>
        <begin position="3"/>
        <end position="66"/>
    </location>
</feature>
<dbReference type="InterPro" id="IPR047187">
    <property type="entry name" value="SF1_C_Upf1"/>
</dbReference>
<evidence type="ECO:0000259" key="3">
    <source>
        <dbReference type="Pfam" id="PF13087"/>
    </source>
</evidence>
<dbReference type="CDD" id="cd18808">
    <property type="entry name" value="SF1_C_Upf1"/>
    <property type="match status" value="1"/>
</dbReference>
<proteinExistence type="predicted"/>
<keyword evidence="6" id="KW-1185">Reference proteome</keyword>
<dbReference type="Proteomes" id="UP000326759">
    <property type="component" value="Unassembled WGS sequence"/>
</dbReference>
<dbReference type="SUPFAM" id="SSF52540">
    <property type="entry name" value="P-loop containing nucleoside triphosphate hydrolases"/>
    <property type="match status" value="1"/>
</dbReference>
<accession>A0A5N5T7D2</accession>
<dbReference type="InterPro" id="IPR057373">
    <property type="entry name" value="ZNFX1"/>
</dbReference>
<dbReference type="Pfam" id="PF13087">
    <property type="entry name" value="AAA_12"/>
    <property type="match status" value="1"/>
</dbReference>
<dbReference type="Pfam" id="PF25396">
    <property type="entry name" value="ZNFX1"/>
    <property type="match status" value="1"/>
</dbReference>
<feature type="compositionally biased region" description="Basic and acidic residues" evidence="1">
    <location>
        <begin position="303"/>
        <end position="316"/>
    </location>
</feature>
<evidence type="ECO:0000256" key="1">
    <source>
        <dbReference type="SAM" id="MobiDB-lite"/>
    </source>
</evidence>
<dbReference type="PANTHER" id="PTHR10887">
    <property type="entry name" value="DNA2/NAM7 HELICASE FAMILY"/>
    <property type="match status" value="1"/>
</dbReference>
<sequence>MSLNIENSKRLMFGNILCISHDDFETLIVATIFGRDKLQNQLIAVKLETEPFQLKRNQNYTVIESKAYFVSYMHALKALQEIREVPLKKYIVEVEETYTPPDYLSRLSSYKQRRVIRNNNIKHIENLEFKVLDSIDNWPSAAMFRLDESQRQALYGALTRKMAIIQGPPGTGKTHLGLLITRILLENKENWNFQSSHPLLVVCVTNHALDQFLEGMLKFTNKICRVGSRSQNEALEEYQINKLMFNSRDINLVNDRYNVLKSGLKEMHELGIVIPACFTPLIGVSMRNFLTNKYVDNILSKNNKSDDKKEESKNADSNDTNDADEEIMKEERNRMLVQSDDEEEIQIESLHYEIVGLTKLPELQFDSTPADIAETINKFESHIKRKPFDINNKVYAIQIEMLKREERAIKAGESVTFTKDEIKDIEAKADVNLDFISRWKLYKYWKCKLSKIYQRKLSSLERSHLKLSKSMTSLKDLKYLNVMKNVDVVGMTTTGAAHYCKVLHDLAPPIVIVEEAAEILEAHIVASLSESCQHLILIGDHQQLRPKPEVYELCLHYQMDTSFFERMIRNGVLYHTLEYQHRMRPAISNLLVPTVYPNLKDHRAVFSYPHIRGVKKDLFFVDHNVYERDNNFEETESFQNPYEAEFLMGLCRYLVYQGYGDSDITIITPYFGQYRYLKQLQKKSEFQNCSEIRISVLDNYQGEESNIILLSLVRSNEERKVGFVKVDNRITVALSRAKHGMFII</sequence>
<reference evidence="5 6" key="1">
    <citation type="journal article" date="2019" name="PLoS Biol.">
        <title>Sex chromosomes control vertical transmission of feminizing Wolbachia symbionts in an isopod.</title>
        <authorList>
            <person name="Becking T."/>
            <person name="Chebbi M.A."/>
            <person name="Giraud I."/>
            <person name="Moumen B."/>
            <person name="Laverre T."/>
            <person name="Caubet Y."/>
            <person name="Peccoud J."/>
            <person name="Gilbert C."/>
            <person name="Cordaux R."/>
        </authorList>
    </citation>
    <scope>NUCLEOTIDE SEQUENCE [LARGE SCALE GENOMIC DNA]</scope>
    <source>
        <strain evidence="5">ANa2</strain>
        <tissue evidence="5">Whole body excluding digestive tract and cuticle</tissue>
    </source>
</reference>
<dbReference type="GO" id="GO:0004386">
    <property type="term" value="F:helicase activity"/>
    <property type="evidence" value="ECO:0007669"/>
    <property type="project" value="InterPro"/>
</dbReference>
<evidence type="ECO:0000313" key="5">
    <source>
        <dbReference type="EMBL" id="KAB7501958.1"/>
    </source>
</evidence>
<feature type="non-terminal residue" evidence="5">
    <location>
        <position position="744"/>
    </location>
</feature>
<organism evidence="5 6">
    <name type="scientific">Armadillidium nasatum</name>
    <dbReference type="NCBI Taxonomy" id="96803"/>
    <lineage>
        <taxon>Eukaryota</taxon>
        <taxon>Metazoa</taxon>
        <taxon>Ecdysozoa</taxon>
        <taxon>Arthropoda</taxon>
        <taxon>Crustacea</taxon>
        <taxon>Multicrustacea</taxon>
        <taxon>Malacostraca</taxon>
        <taxon>Eumalacostraca</taxon>
        <taxon>Peracarida</taxon>
        <taxon>Isopoda</taxon>
        <taxon>Oniscidea</taxon>
        <taxon>Crinocheta</taxon>
        <taxon>Armadillidiidae</taxon>
        <taxon>Armadillidium</taxon>
    </lineage>
</organism>
<dbReference type="EMBL" id="SEYY01008949">
    <property type="protein sequence ID" value="KAB7501958.1"/>
    <property type="molecule type" value="Genomic_DNA"/>
</dbReference>
<dbReference type="PANTHER" id="PTHR10887:SF341">
    <property type="entry name" value="NFX1-TYPE ZINC FINGER-CONTAINING PROTEIN 1"/>
    <property type="match status" value="1"/>
</dbReference>
<dbReference type="InterPro" id="IPR041679">
    <property type="entry name" value="DNA2/NAM7-like_C"/>
</dbReference>